<proteinExistence type="predicted"/>
<dbReference type="EMBL" id="BARV01045230">
    <property type="protein sequence ID" value="GAI66893.1"/>
    <property type="molecule type" value="Genomic_DNA"/>
</dbReference>
<protein>
    <submittedName>
        <fullName evidence="1">Uncharacterized protein</fullName>
    </submittedName>
</protein>
<dbReference type="AlphaFoldDB" id="X1QFB4"/>
<comment type="caution">
    <text evidence="1">The sequence shown here is derived from an EMBL/GenBank/DDBJ whole genome shotgun (WGS) entry which is preliminary data.</text>
</comment>
<accession>X1QFB4</accession>
<reference evidence="1" key="1">
    <citation type="journal article" date="2014" name="Front. Microbiol.">
        <title>High frequency of phylogenetically diverse reductive dehalogenase-homologous genes in deep subseafloor sedimentary metagenomes.</title>
        <authorList>
            <person name="Kawai M."/>
            <person name="Futagami T."/>
            <person name="Toyoda A."/>
            <person name="Takaki Y."/>
            <person name="Nishi S."/>
            <person name="Hori S."/>
            <person name="Arai W."/>
            <person name="Tsubouchi T."/>
            <person name="Morono Y."/>
            <person name="Uchiyama I."/>
            <person name="Ito T."/>
            <person name="Fujiyama A."/>
            <person name="Inagaki F."/>
            <person name="Takami H."/>
        </authorList>
    </citation>
    <scope>NUCLEOTIDE SEQUENCE</scope>
    <source>
        <strain evidence="1">Expedition CK06-06</strain>
    </source>
</reference>
<gene>
    <name evidence="1" type="ORF">S06H3_66404</name>
</gene>
<sequence>MIPLPPLACLRYVSIGNRLTYPLLDIIREDIY</sequence>
<evidence type="ECO:0000313" key="1">
    <source>
        <dbReference type="EMBL" id="GAI66893.1"/>
    </source>
</evidence>
<organism evidence="1">
    <name type="scientific">marine sediment metagenome</name>
    <dbReference type="NCBI Taxonomy" id="412755"/>
    <lineage>
        <taxon>unclassified sequences</taxon>
        <taxon>metagenomes</taxon>
        <taxon>ecological metagenomes</taxon>
    </lineage>
</organism>
<name>X1QFB4_9ZZZZ</name>
<feature type="non-terminal residue" evidence="1">
    <location>
        <position position="32"/>
    </location>
</feature>